<dbReference type="GO" id="GO:0016042">
    <property type="term" value="P:lipid catabolic process"/>
    <property type="evidence" value="ECO:0007669"/>
    <property type="project" value="UniProtKB-KW"/>
</dbReference>
<feature type="transmembrane region" description="Helical" evidence="4">
    <location>
        <begin position="145"/>
        <end position="166"/>
    </location>
</feature>
<dbReference type="PANTHER" id="PTHR14226:SF10">
    <property type="entry name" value="TRIACYLGLYCEROL LIPASE 4-RELATED"/>
    <property type="match status" value="1"/>
</dbReference>
<dbReference type="PROSITE" id="PS51635">
    <property type="entry name" value="PNPLA"/>
    <property type="match status" value="1"/>
</dbReference>
<keyword evidence="4" id="KW-0472">Membrane</keyword>
<dbReference type="InterPro" id="IPR016035">
    <property type="entry name" value="Acyl_Trfase/lysoPLipase"/>
</dbReference>
<evidence type="ECO:0000256" key="1">
    <source>
        <dbReference type="ARBA" id="ARBA00022801"/>
    </source>
</evidence>
<evidence type="ECO:0000256" key="4">
    <source>
        <dbReference type="SAM" id="Phobius"/>
    </source>
</evidence>
<proteinExistence type="predicted"/>
<name>A0A3B0R5N7_9ZZZZ</name>
<keyword evidence="2" id="KW-0442">Lipid degradation</keyword>
<sequence>MILNTTLKMEKAMSQAENYSDWSDAAVAHDRSTGVDIWKSSDESKHFDHKSIRRRLDRLRKLWKKQDNAGLLYALNEGIHGNMDGMGNDRLHQKAQFGTKQLIQEYVDAIANSLEYLASDKVTDIPFEEKLDFFRRAQHCYGRSAFLMSGSGAFLFFHIGVVKALWKEGLLPNILSGSSGGSVVGAIISTHVDDEIPAFFEPETIVQNYEKISVANDTGSRRLRQDEIRKSIEGTIPDLTFQEAYELTGRHLNVSVAPAEKHQTARLLNAIASPNVYIREAVLASCAVPGIYKPVTLAAKNHKGERVPYLPNRKWVDGSVTHDLPAKRLARLYGVNHHIVSQANPIVTPFASDFKAQKTPLNAIRDATTTTMKAWINANAAIWQKPLSYFPRLNSLTNMSLSLINQDYTGDINIVRPSMFWSPAKILSNLPIEDIEELIDLGERKTWPKIEMVRTQTKISQTLDRILFEYETELAHDHTTAMKRKIA</sequence>
<dbReference type="InterPro" id="IPR002641">
    <property type="entry name" value="PNPLA_dom"/>
</dbReference>
<dbReference type="InterPro" id="IPR050301">
    <property type="entry name" value="NTE"/>
</dbReference>
<accession>A0A3B0R5N7</accession>
<dbReference type="InterPro" id="IPR021771">
    <property type="entry name" value="Triacylglycerol_lipase_N"/>
</dbReference>
<dbReference type="EMBL" id="UOEF01000013">
    <property type="protein sequence ID" value="VAV87451.1"/>
    <property type="molecule type" value="Genomic_DNA"/>
</dbReference>
<dbReference type="Gene3D" id="3.40.1090.10">
    <property type="entry name" value="Cytosolic phospholipase A2 catalytic domain"/>
    <property type="match status" value="1"/>
</dbReference>
<organism evidence="6">
    <name type="scientific">hydrothermal vent metagenome</name>
    <dbReference type="NCBI Taxonomy" id="652676"/>
    <lineage>
        <taxon>unclassified sequences</taxon>
        <taxon>metagenomes</taxon>
        <taxon>ecological metagenomes</taxon>
    </lineage>
</organism>
<keyword evidence="4" id="KW-1133">Transmembrane helix</keyword>
<dbReference type="SUPFAM" id="SSF52151">
    <property type="entry name" value="FabD/lysophospholipase-like"/>
    <property type="match status" value="1"/>
</dbReference>
<reference evidence="6" key="1">
    <citation type="submission" date="2018-06" db="EMBL/GenBank/DDBJ databases">
        <authorList>
            <person name="Zhirakovskaya E."/>
        </authorList>
    </citation>
    <scope>NUCLEOTIDE SEQUENCE</scope>
</reference>
<dbReference type="AlphaFoldDB" id="A0A3B0R5N7"/>
<evidence type="ECO:0000256" key="2">
    <source>
        <dbReference type="ARBA" id="ARBA00022963"/>
    </source>
</evidence>
<keyword evidence="4" id="KW-0812">Transmembrane</keyword>
<gene>
    <name evidence="6" type="ORF">MNBD_ALPHA04-2151</name>
</gene>
<dbReference type="GO" id="GO:0004806">
    <property type="term" value="F:triacylglycerol lipase activity"/>
    <property type="evidence" value="ECO:0007669"/>
    <property type="project" value="InterPro"/>
</dbReference>
<evidence type="ECO:0000256" key="3">
    <source>
        <dbReference type="ARBA" id="ARBA00023098"/>
    </source>
</evidence>
<evidence type="ECO:0000313" key="6">
    <source>
        <dbReference type="EMBL" id="VAV87451.1"/>
    </source>
</evidence>
<keyword evidence="1" id="KW-0378">Hydrolase</keyword>
<keyword evidence="3" id="KW-0443">Lipid metabolism</keyword>
<feature type="domain" description="PNPLA" evidence="5">
    <location>
        <begin position="146"/>
        <end position="330"/>
    </location>
</feature>
<dbReference type="Pfam" id="PF11815">
    <property type="entry name" value="DUF3336"/>
    <property type="match status" value="1"/>
</dbReference>
<evidence type="ECO:0000259" key="5">
    <source>
        <dbReference type="PROSITE" id="PS51635"/>
    </source>
</evidence>
<protein>
    <recommendedName>
        <fullName evidence="5">PNPLA domain-containing protein</fullName>
    </recommendedName>
</protein>
<dbReference type="CDD" id="cd07206">
    <property type="entry name" value="Pat_TGL3-4-5_SDP1"/>
    <property type="match status" value="1"/>
</dbReference>
<dbReference type="PANTHER" id="PTHR14226">
    <property type="entry name" value="NEUROPATHY TARGET ESTERASE/SWISS CHEESE D.MELANOGASTER"/>
    <property type="match status" value="1"/>
</dbReference>
<dbReference type="Pfam" id="PF01734">
    <property type="entry name" value="Patatin"/>
    <property type="match status" value="1"/>
</dbReference>